<dbReference type="RefSeq" id="XP_003064535.1">
    <property type="nucleotide sequence ID" value="XM_003064489.1"/>
</dbReference>
<dbReference type="InterPro" id="IPR036869">
    <property type="entry name" value="J_dom_sf"/>
</dbReference>
<dbReference type="OrthoDB" id="10250354at2759"/>
<evidence type="ECO:0000313" key="4">
    <source>
        <dbReference type="Proteomes" id="UP000001876"/>
    </source>
</evidence>
<dbReference type="GO" id="GO:0044183">
    <property type="term" value="F:protein folding chaperone"/>
    <property type="evidence" value="ECO:0007669"/>
    <property type="project" value="TreeGrafter"/>
</dbReference>
<dbReference type="GO" id="GO:0051082">
    <property type="term" value="F:unfolded protein binding"/>
    <property type="evidence" value="ECO:0007669"/>
    <property type="project" value="TreeGrafter"/>
</dbReference>
<keyword evidence="4" id="KW-1185">Reference proteome</keyword>
<dbReference type="GO" id="GO:0051087">
    <property type="term" value="F:protein-folding chaperone binding"/>
    <property type="evidence" value="ECO:0007669"/>
    <property type="project" value="TreeGrafter"/>
</dbReference>
<dbReference type="InterPro" id="IPR001623">
    <property type="entry name" value="DnaJ_domain"/>
</dbReference>
<dbReference type="SMART" id="SM00271">
    <property type="entry name" value="DnaJ"/>
    <property type="match status" value="1"/>
</dbReference>
<dbReference type="PROSITE" id="PS50076">
    <property type="entry name" value="DNAJ_2"/>
    <property type="match status" value="1"/>
</dbReference>
<dbReference type="EMBL" id="GG663751">
    <property type="protein sequence ID" value="EEH51440.1"/>
    <property type="molecule type" value="Genomic_DNA"/>
</dbReference>
<dbReference type="Proteomes" id="UP000001876">
    <property type="component" value="Unassembled WGS sequence"/>
</dbReference>
<dbReference type="Pfam" id="PF00226">
    <property type="entry name" value="DnaJ"/>
    <property type="match status" value="1"/>
</dbReference>
<feature type="region of interest" description="Disordered" evidence="1">
    <location>
        <begin position="30"/>
        <end position="54"/>
    </location>
</feature>
<dbReference type="OMA" id="RREAMRW"/>
<gene>
    <name evidence="3" type="ORF">MICPUCDRAFT_9952</name>
</gene>
<name>C1N912_MICPC</name>
<dbReference type="GO" id="GO:0005737">
    <property type="term" value="C:cytoplasm"/>
    <property type="evidence" value="ECO:0007669"/>
    <property type="project" value="TreeGrafter"/>
</dbReference>
<feature type="non-terminal residue" evidence="3">
    <location>
        <position position="54"/>
    </location>
</feature>
<evidence type="ECO:0000256" key="1">
    <source>
        <dbReference type="SAM" id="MobiDB-lite"/>
    </source>
</evidence>
<dbReference type="eggNOG" id="KOG0714">
    <property type="taxonomic scope" value="Eukaryota"/>
</dbReference>
<protein>
    <submittedName>
        <fullName evidence="3">Predicted protein</fullName>
    </submittedName>
</protein>
<dbReference type="PANTHER" id="PTHR43948">
    <property type="entry name" value="DNAJ HOMOLOG SUBFAMILY B"/>
    <property type="match status" value="1"/>
</dbReference>
<organism evidence="4">
    <name type="scientific">Micromonas pusilla (strain CCMP1545)</name>
    <name type="common">Picoplanktonic green alga</name>
    <dbReference type="NCBI Taxonomy" id="564608"/>
    <lineage>
        <taxon>Eukaryota</taxon>
        <taxon>Viridiplantae</taxon>
        <taxon>Chlorophyta</taxon>
        <taxon>Mamiellophyceae</taxon>
        <taxon>Mamiellales</taxon>
        <taxon>Mamiellaceae</taxon>
        <taxon>Micromonas</taxon>
    </lineage>
</organism>
<dbReference type="Gene3D" id="1.10.287.110">
    <property type="entry name" value="DnaJ domain"/>
    <property type="match status" value="1"/>
</dbReference>
<dbReference type="PRINTS" id="PR00625">
    <property type="entry name" value="JDOMAIN"/>
</dbReference>
<feature type="non-terminal residue" evidence="3">
    <location>
        <position position="1"/>
    </location>
</feature>
<dbReference type="GO" id="GO:0005634">
    <property type="term" value="C:nucleus"/>
    <property type="evidence" value="ECO:0007669"/>
    <property type="project" value="TreeGrafter"/>
</dbReference>
<dbReference type="CDD" id="cd06257">
    <property type="entry name" value="DnaJ"/>
    <property type="match status" value="1"/>
</dbReference>
<dbReference type="SUPFAM" id="SSF46565">
    <property type="entry name" value="Chaperone J-domain"/>
    <property type="match status" value="1"/>
</dbReference>
<dbReference type="GeneID" id="9689976"/>
<dbReference type="AlphaFoldDB" id="C1N912"/>
<dbReference type="PANTHER" id="PTHR43948:SF10">
    <property type="entry name" value="MRJ, ISOFORM E"/>
    <property type="match status" value="1"/>
</dbReference>
<reference evidence="3 4" key="1">
    <citation type="journal article" date="2009" name="Science">
        <title>Green evolution and dynamic adaptations revealed by genomes of the marine picoeukaryotes Micromonas.</title>
        <authorList>
            <person name="Worden A.Z."/>
            <person name="Lee J.H."/>
            <person name="Mock T."/>
            <person name="Rouze P."/>
            <person name="Simmons M.P."/>
            <person name="Aerts A.L."/>
            <person name="Allen A.E."/>
            <person name="Cuvelier M.L."/>
            <person name="Derelle E."/>
            <person name="Everett M.V."/>
            <person name="Foulon E."/>
            <person name="Grimwood J."/>
            <person name="Gundlach H."/>
            <person name="Henrissat B."/>
            <person name="Napoli C."/>
            <person name="McDonald S.M."/>
            <person name="Parker M.S."/>
            <person name="Rombauts S."/>
            <person name="Salamov A."/>
            <person name="Von Dassow P."/>
            <person name="Badger J.H."/>
            <person name="Coutinho P.M."/>
            <person name="Demir E."/>
            <person name="Dubchak I."/>
            <person name="Gentemann C."/>
            <person name="Eikrem W."/>
            <person name="Gready J.E."/>
            <person name="John U."/>
            <person name="Lanier W."/>
            <person name="Lindquist E.A."/>
            <person name="Lucas S."/>
            <person name="Mayer K.F."/>
            <person name="Moreau H."/>
            <person name="Not F."/>
            <person name="Otillar R."/>
            <person name="Panaud O."/>
            <person name="Pangilinan J."/>
            <person name="Paulsen I."/>
            <person name="Piegu B."/>
            <person name="Poliakov A."/>
            <person name="Robbens S."/>
            <person name="Schmutz J."/>
            <person name="Toulza E."/>
            <person name="Wyss T."/>
            <person name="Zelensky A."/>
            <person name="Zhou K."/>
            <person name="Armbrust E.V."/>
            <person name="Bhattacharya D."/>
            <person name="Goodenough U.W."/>
            <person name="Van de Peer Y."/>
            <person name="Grigoriev I.V."/>
        </authorList>
    </citation>
    <scope>NUCLEOTIDE SEQUENCE [LARGE SCALE GENOMIC DNA]</scope>
    <source>
        <strain evidence="3 4">CCMP1545</strain>
    </source>
</reference>
<evidence type="ECO:0000259" key="2">
    <source>
        <dbReference type="PROSITE" id="PS50076"/>
    </source>
</evidence>
<feature type="domain" description="J" evidence="2">
    <location>
        <begin position="2"/>
        <end position="54"/>
    </location>
</feature>
<sequence length="54" mass="6263">IDYYALLGVKPGASADELKKAYRREAMRWHPDRHPEGEAKRAAEKKFKQVSEAY</sequence>
<accession>C1N912</accession>
<evidence type="ECO:0000313" key="3">
    <source>
        <dbReference type="EMBL" id="EEH51440.1"/>
    </source>
</evidence>
<proteinExistence type="predicted"/>
<dbReference type="KEGG" id="mpp:MICPUCDRAFT_9952"/>
<dbReference type="STRING" id="564608.C1N912"/>